<dbReference type="NCBIfam" id="TIGR01730">
    <property type="entry name" value="RND_mfp"/>
    <property type="match status" value="1"/>
</dbReference>
<dbReference type="InterPro" id="IPR006143">
    <property type="entry name" value="RND_pump_MFP"/>
</dbReference>
<dbReference type="Pfam" id="PF25973">
    <property type="entry name" value="BSH_CzcB"/>
    <property type="match status" value="1"/>
</dbReference>
<dbReference type="Gene3D" id="2.40.420.20">
    <property type="match status" value="1"/>
</dbReference>
<dbReference type="SUPFAM" id="SSF111369">
    <property type="entry name" value="HlyD-like secretion proteins"/>
    <property type="match status" value="1"/>
</dbReference>
<dbReference type="InterPro" id="IPR058647">
    <property type="entry name" value="BSH_CzcB-like"/>
</dbReference>
<comment type="similarity">
    <text evidence="1">Belongs to the membrane fusion protein (MFP) (TC 8.A.1) family.</text>
</comment>
<dbReference type="Gene3D" id="2.40.30.170">
    <property type="match status" value="1"/>
</dbReference>
<dbReference type="PROSITE" id="PS51257">
    <property type="entry name" value="PROKAR_LIPOPROTEIN"/>
    <property type="match status" value="1"/>
</dbReference>
<dbReference type="AlphaFoldDB" id="A0A249VYA0"/>
<evidence type="ECO:0000256" key="1">
    <source>
        <dbReference type="ARBA" id="ARBA00009477"/>
    </source>
</evidence>
<proteinExistence type="inferred from homology"/>
<protein>
    <submittedName>
        <fullName evidence="4">Efflux RND transporter periplasmic adaptor subunit</fullName>
    </submittedName>
</protein>
<evidence type="ECO:0000259" key="3">
    <source>
        <dbReference type="Pfam" id="PF25973"/>
    </source>
</evidence>
<dbReference type="GO" id="GO:1990281">
    <property type="term" value="C:efflux pump complex"/>
    <property type="evidence" value="ECO:0007669"/>
    <property type="project" value="TreeGrafter"/>
</dbReference>
<sequence>MNYKMAPKLWSHLMNYQIKTAALSTIALSLLGCNQAQPQVEEPSASRPVQVIEVNERNEELNKSFSGIVKAKETASLSFRVPGTVESVFVNKGSVVEKGQVIATLDKHDYQVSLEELQARMLEAQSAHKLAKAELKRVKQATSDDAIASVNLDRAISSYERSLSAVKVVEKNIQRAKDALRYTTLRAPFTGIVADVSVDPHEQTLPGGSVVSIQQEGSWEVDIDVPENMIAQFALGQPASLTWYDSEQSYRATVAEIAPKKHLLKQTYTVTLDIDSISSALFNGKAVTVNTALNTSHSSHCFPYSAILGEKQTLHVNVVRDAVIHSEPVNLDSIDAYQACVTGSFEQGDYVVISGSHYLSEGDAAPNLTIKTL</sequence>
<dbReference type="PANTHER" id="PTHR30469">
    <property type="entry name" value="MULTIDRUG RESISTANCE PROTEIN MDTA"/>
    <property type="match status" value="1"/>
</dbReference>
<gene>
    <name evidence="4" type="ORF">YA91_01795</name>
</gene>
<dbReference type="Gene3D" id="1.10.287.470">
    <property type="entry name" value="Helix hairpin bin"/>
    <property type="match status" value="1"/>
</dbReference>
<feature type="coiled-coil region" evidence="2">
    <location>
        <begin position="107"/>
        <end position="141"/>
    </location>
</feature>
<dbReference type="EMBL" id="CP023247">
    <property type="protein sequence ID" value="ASZ49366.1"/>
    <property type="molecule type" value="Genomic_DNA"/>
</dbReference>
<feature type="domain" description="CzcB-like barrel-sandwich hybrid" evidence="3">
    <location>
        <begin position="74"/>
        <end position="195"/>
    </location>
</feature>
<dbReference type="Gene3D" id="2.40.50.100">
    <property type="match status" value="1"/>
</dbReference>
<keyword evidence="2" id="KW-0175">Coiled coil</keyword>
<organism evidence="4">
    <name type="scientific">Vibrio parahaemolyticus</name>
    <dbReference type="NCBI Taxonomy" id="670"/>
    <lineage>
        <taxon>Bacteria</taxon>
        <taxon>Pseudomonadati</taxon>
        <taxon>Pseudomonadota</taxon>
        <taxon>Gammaproteobacteria</taxon>
        <taxon>Vibrionales</taxon>
        <taxon>Vibrionaceae</taxon>
        <taxon>Vibrio</taxon>
    </lineage>
</organism>
<reference evidence="4" key="1">
    <citation type="submission" date="2017-09" db="EMBL/GenBank/DDBJ databases">
        <authorList>
            <person name="Ehlers B."/>
            <person name="Leendertz F.H."/>
        </authorList>
    </citation>
    <scope>NUCLEOTIDE SEQUENCE</scope>
    <source>
        <strain evidence="4">MAVP-26</strain>
    </source>
</reference>
<evidence type="ECO:0000313" key="4">
    <source>
        <dbReference type="EMBL" id="ASZ49366.1"/>
    </source>
</evidence>
<evidence type="ECO:0000256" key="2">
    <source>
        <dbReference type="SAM" id="Coils"/>
    </source>
</evidence>
<name>A0A249VYA0_VIBPH</name>
<accession>A0A249VYA0</accession>
<dbReference type="GO" id="GO:0015562">
    <property type="term" value="F:efflux transmembrane transporter activity"/>
    <property type="evidence" value="ECO:0007669"/>
    <property type="project" value="TreeGrafter"/>
</dbReference>